<sequence>DGFRRHLSNHGEVIIRGKRRAIVGRVCMDQFMVNSKNEALEVGDDVVLIGEQDGQSITVEEMSRWAETIPYEILTNLNDRIPRIYSNG</sequence>
<comment type="caution">
    <text evidence="5">The sequence shown here is derived from an EMBL/GenBank/DDBJ whole genome shotgun (WGS) entry which is preliminary data.</text>
</comment>
<evidence type="ECO:0000256" key="1">
    <source>
        <dbReference type="ARBA" id="ARBA00001933"/>
    </source>
</evidence>
<accession>X1GJY8</accession>
<evidence type="ECO:0000256" key="3">
    <source>
        <dbReference type="ARBA" id="ARBA00023235"/>
    </source>
</evidence>
<gene>
    <name evidence="5" type="ORF">S03H2_19957</name>
</gene>
<dbReference type="PANTHER" id="PTHR30511">
    <property type="entry name" value="ALANINE RACEMASE"/>
    <property type="match status" value="1"/>
</dbReference>
<evidence type="ECO:0000256" key="2">
    <source>
        <dbReference type="ARBA" id="ARBA00022898"/>
    </source>
</evidence>
<dbReference type="PANTHER" id="PTHR30511:SF0">
    <property type="entry name" value="ALANINE RACEMASE, CATABOLIC-RELATED"/>
    <property type="match status" value="1"/>
</dbReference>
<dbReference type="InterPro" id="IPR011079">
    <property type="entry name" value="Ala_racemase_C"/>
</dbReference>
<protein>
    <recommendedName>
        <fullName evidence="4">Alanine racemase C-terminal domain-containing protein</fullName>
    </recommendedName>
</protein>
<dbReference type="InterPro" id="IPR000821">
    <property type="entry name" value="Ala_racemase"/>
</dbReference>
<dbReference type="GO" id="GO:0030632">
    <property type="term" value="P:D-alanine biosynthetic process"/>
    <property type="evidence" value="ECO:0007669"/>
    <property type="project" value="TreeGrafter"/>
</dbReference>
<proteinExistence type="predicted"/>
<dbReference type="GO" id="GO:0030170">
    <property type="term" value="F:pyridoxal phosphate binding"/>
    <property type="evidence" value="ECO:0007669"/>
    <property type="project" value="TreeGrafter"/>
</dbReference>
<keyword evidence="3" id="KW-0413">Isomerase</keyword>
<organism evidence="5">
    <name type="scientific">marine sediment metagenome</name>
    <dbReference type="NCBI Taxonomy" id="412755"/>
    <lineage>
        <taxon>unclassified sequences</taxon>
        <taxon>metagenomes</taxon>
        <taxon>ecological metagenomes</taxon>
    </lineage>
</organism>
<dbReference type="Gene3D" id="2.40.37.10">
    <property type="entry name" value="Lyase, Ornithine Decarboxylase, Chain A, domain 1"/>
    <property type="match status" value="1"/>
</dbReference>
<dbReference type="SMART" id="SM01005">
    <property type="entry name" value="Ala_racemase_C"/>
    <property type="match status" value="1"/>
</dbReference>
<keyword evidence="2" id="KW-0663">Pyridoxal phosphate</keyword>
<dbReference type="GO" id="GO:0005829">
    <property type="term" value="C:cytosol"/>
    <property type="evidence" value="ECO:0007669"/>
    <property type="project" value="TreeGrafter"/>
</dbReference>
<evidence type="ECO:0000313" key="5">
    <source>
        <dbReference type="EMBL" id="GAH33323.1"/>
    </source>
</evidence>
<comment type="cofactor">
    <cofactor evidence="1">
        <name>pyridoxal 5'-phosphate</name>
        <dbReference type="ChEBI" id="CHEBI:597326"/>
    </cofactor>
</comment>
<reference evidence="5" key="1">
    <citation type="journal article" date="2014" name="Front. Microbiol.">
        <title>High frequency of phylogenetically diverse reductive dehalogenase-homologous genes in deep subseafloor sedimentary metagenomes.</title>
        <authorList>
            <person name="Kawai M."/>
            <person name="Futagami T."/>
            <person name="Toyoda A."/>
            <person name="Takaki Y."/>
            <person name="Nishi S."/>
            <person name="Hori S."/>
            <person name="Arai W."/>
            <person name="Tsubouchi T."/>
            <person name="Morono Y."/>
            <person name="Uchiyama I."/>
            <person name="Ito T."/>
            <person name="Fujiyama A."/>
            <person name="Inagaki F."/>
            <person name="Takami H."/>
        </authorList>
    </citation>
    <scope>NUCLEOTIDE SEQUENCE</scope>
    <source>
        <strain evidence="5">Expedition CK06-06</strain>
    </source>
</reference>
<feature type="non-terminal residue" evidence="5">
    <location>
        <position position="1"/>
    </location>
</feature>
<dbReference type="SUPFAM" id="SSF50621">
    <property type="entry name" value="Alanine racemase C-terminal domain-like"/>
    <property type="match status" value="1"/>
</dbReference>
<dbReference type="PRINTS" id="PR00992">
    <property type="entry name" value="ALARACEMASE"/>
</dbReference>
<name>X1GJY8_9ZZZZ</name>
<dbReference type="AlphaFoldDB" id="X1GJY8"/>
<dbReference type="EMBL" id="BARU01010471">
    <property type="protein sequence ID" value="GAH33323.1"/>
    <property type="molecule type" value="Genomic_DNA"/>
</dbReference>
<dbReference type="GO" id="GO:0008784">
    <property type="term" value="F:alanine racemase activity"/>
    <property type="evidence" value="ECO:0007669"/>
    <property type="project" value="InterPro"/>
</dbReference>
<evidence type="ECO:0000259" key="4">
    <source>
        <dbReference type="SMART" id="SM01005"/>
    </source>
</evidence>
<dbReference type="Pfam" id="PF00842">
    <property type="entry name" value="Ala_racemase_C"/>
    <property type="match status" value="1"/>
</dbReference>
<dbReference type="InterPro" id="IPR009006">
    <property type="entry name" value="Ala_racemase/Decarboxylase_C"/>
</dbReference>
<feature type="domain" description="Alanine racemase C-terminal" evidence="4">
    <location>
        <begin position="1"/>
        <end position="86"/>
    </location>
</feature>